<dbReference type="InterPro" id="IPR036259">
    <property type="entry name" value="MFS_trans_sf"/>
</dbReference>
<evidence type="ECO:0000256" key="4">
    <source>
        <dbReference type="ARBA" id="ARBA00022989"/>
    </source>
</evidence>
<feature type="transmembrane region" description="Helical" evidence="6">
    <location>
        <begin position="377"/>
        <end position="396"/>
    </location>
</feature>
<dbReference type="Gene3D" id="1.20.1250.20">
    <property type="entry name" value="MFS general substrate transporter like domains"/>
    <property type="match status" value="2"/>
</dbReference>
<feature type="transmembrane region" description="Helical" evidence="6">
    <location>
        <begin position="68"/>
        <end position="87"/>
    </location>
</feature>
<dbReference type="Pfam" id="PF12832">
    <property type="entry name" value="MFS_1_like"/>
    <property type="match status" value="1"/>
</dbReference>
<dbReference type="PROSITE" id="PS50850">
    <property type="entry name" value="MFS"/>
    <property type="match status" value="1"/>
</dbReference>
<reference evidence="8 9" key="1">
    <citation type="submission" date="2016-03" db="EMBL/GenBank/DDBJ databases">
        <title>Cyphomyrmex costatus WGS genome.</title>
        <authorList>
            <person name="Nygaard S."/>
            <person name="Hu H."/>
            <person name="Boomsma J."/>
            <person name="Zhang G."/>
        </authorList>
    </citation>
    <scope>NUCLEOTIDE SEQUENCE [LARGE SCALE GENOMIC DNA]</scope>
    <source>
        <strain evidence="8">MS0001</strain>
        <tissue evidence="8">Whole body</tissue>
    </source>
</reference>
<accession>A0A151ILN9</accession>
<organism evidence="8 9">
    <name type="scientific">Cyphomyrmex costatus</name>
    <dbReference type="NCBI Taxonomy" id="456900"/>
    <lineage>
        <taxon>Eukaryota</taxon>
        <taxon>Metazoa</taxon>
        <taxon>Ecdysozoa</taxon>
        <taxon>Arthropoda</taxon>
        <taxon>Hexapoda</taxon>
        <taxon>Insecta</taxon>
        <taxon>Pterygota</taxon>
        <taxon>Neoptera</taxon>
        <taxon>Endopterygota</taxon>
        <taxon>Hymenoptera</taxon>
        <taxon>Apocrita</taxon>
        <taxon>Aculeata</taxon>
        <taxon>Formicoidea</taxon>
        <taxon>Formicidae</taxon>
        <taxon>Myrmicinae</taxon>
        <taxon>Cyphomyrmex</taxon>
    </lineage>
</organism>
<proteinExistence type="inferred from homology"/>
<feature type="transmembrane region" description="Helical" evidence="6">
    <location>
        <begin position="501"/>
        <end position="522"/>
    </location>
</feature>
<feature type="transmembrane region" description="Helical" evidence="6">
    <location>
        <begin position="276"/>
        <end position="303"/>
    </location>
</feature>
<dbReference type="GO" id="GO:0016020">
    <property type="term" value="C:membrane"/>
    <property type="evidence" value="ECO:0007669"/>
    <property type="project" value="UniProtKB-SubCell"/>
</dbReference>
<dbReference type="EMBL" id="KQ977104">
    <property type="protein sequence ID" value="KYN05805.1"/>
    <property type="molecule type" value="Genomic_DNA"/>
</dbReference>
<dbReference type="Proteomes" id="UP000078542">
    <property type="component" value="Unassembled WGS sequence"/>
</dbReference>
<feature type="transmembrane region" description="Helical" evidence="6">
    <location>
        <begin position="336"/>
        <end position="357"/>
    </location>
</feature>
<dbReference type="InterPro" id="IPR051717">
    <property type="entry name" value="MFS_MFSD6"/>
</dbReference>
<keyword evidence="3 6" id="KW-0812">Transmembrane</keyword>
<dbReference type="PANTHER" id="PTHR16172:SF37">
    <property type="entry name" value="RE36877P"/>
    <property type="match status" value="1"/>
</dbReference>
<protein>
    <submittedName>
        <fullName evidence="8">Major facilitator superfamily domain-containing protein 6</fullName>
    </submittedName>
</protein>
<feature type="transmembrane region" description="Helical" evidence="6">
    <location>
        <begin position="408"/>
        <end position="433"/>
    </location>
</feature>
<evidence type="ECO:0000259" key="7">
    <source>
        <dbReference type="PROSITE" id="PS50850"/>
    </source>
</evidence>
<comment type="subcellular location">
    <subcellularLocation>
        <location evidence="1">Membrane</location>
        <topology evidence="1">Multi-pass membrane protein</topology>
    </subcellularLocation>
</comment>
<evidence type="ECO:0000256" key="6">
    <source>
        <dbReference type="SAM" id="Phobius"/>
    </source>
</evidence>
<feature type="domain" description="Major facilitator superfamily (MFS) profile" evidence="7">
    <location>
        <begin position="336"/>
        <end position="551"/>
    </location>
</feature>
<dbReference type="PANTHER" id="PTHR16172">
    <property type="entry name" value="MAJOR FACILITATOR SUPERFAMILY DOMAIN-CONTAINING PROTEIN 6-LIKE"/>
    <property type="match status" value="1"/>
</dbReference>
<feature type="transmembrane region" description="Helical" evidence="6">
    <location>
        <begin position="247"/>
        <end position="264"/>
    </location>
</feature>
<evidence type="ECO:0000256" key="2">
    <source>
        <dbReference type="ARBA" id="ARBA00005241"/>
    </source>
</evidence>
<dbReference type="InterPro" id="IPR020846">
    <property type="entry name" value="MFS_dom"/>
</dbReference>
<feature type="transmembrane region" description="Helical" evidence="6">
    <location>
        <begin position="31"/>
        <end position="56"/>
    </location>
</feature>
<evidence type="ECO:0000256" key="1">
    <source>
        <dbReference type="ARBA" id="ARBA00004141"/>
    </source>
</evidence>
<dbReference type="InterPro" id="IPR024989">
    <property type="entry name" value="MFS_assoc_dom"/>
</dbReference>
<gene>
    <name evidence="8" type="ORF">ALC62_03284</name>
</gene>
<dbReference type="AlphaFoldDB" id="A0A151ILN9"/>
<sequence>MRDKALITIVFLILGAGPVFPFLQVYGKQLGISPLIIGSINAILPILTLIAKPIFGFIMDYFQTWRKVIFLSLLVIANSCYAIILFLPPLPGPILSENHFQNVSCETLPHCNMKYHASAIASCNGMKDTTCHWICENTNFSMQLSFHGNQNKAIISPDTTCLLNINEISLCQGNLTNNYNCNVTCDNFKYEQCLYTSIIFWSFVLLMCIGEIGFFVFISISDAFCFVILVFAFLGQDKRLKYGKQRLWGAMGYGVVACLSGYMVDLWSYDKVYKNYIPSMLLMLVFTCIDLICCIKLEFYFYIFISHHRFLLQLPFQSESTTILKDVFTLLKSKSIVIFLCFSAFIGILNSIMRNFLLWYVEDLSIMTGYMDRIKSIEGLIVAAQSFSGEVIFFFLSGKILKKLGYGYTFTLCFICYALRLGLISVAPTLWWVLLIEFFMQGPSYALSFTTVVAYGNVITPTGASGTVQGLVQGMIDGLGFSVGSLVGGILFKKFGGTMTIRIFSVFAAFSALTYFILYILYLKRKTVDTRNNIKWRELDNARKHCTVADT</sequence>
<name>A0A151ILN9_9HYME</name>
<dbReference type="GO" id="GO:0022857">
    <property type="term" value="F:transmembrane transporter activity"/>
    <property type="evidence" value="ECO:0007669"/>
    <property type="project" value="InterPro"/>
</dbReference>
<evidence type="ECO:0000256" key="3">
    <source>
        <dbReference type="ARBA" id="ARBA00022692"/>
    </source>
</evidence>
<dbReference type="SUPFAM" id="SSF103473">
    <property type="entry name" value="MFS general substrate transporter"/>
    <property type="match status" value="1"/>
</dbReference>
<keyword evidence="5 6" id="KW-0472">Membrane</keyword>
<evidence type="ECO:0000313" key="8">
    <source>
        <dbReference type="EMBL" id="KYN05805.1"/>
    </source>
</evidence>
<comment type="similarity">
    <text evidence="2">Belongs to the major facilitator superfamily. MFSD6 family.</text>
</comment>
<feature type="transmembrane region" description="Helical" evidence="6">
    <location>
        <begin position="212"/>
        <end position="235"/>
    </location>
</feature>
<keyword evidence="4 6" id="KW-1133">Transmembrane helix</keyword>
<evidence type="ECO:0000256" key="5">
    <source>
        <dbReference type="ARBA" id="ARBA00023136"/>
    </source>
</evidence>
<evidence type="ECO:0000313" key="9">
    <source>
        <dbReference type="Proteomes" id="UP000078542"/>
    </source>
</evidence>
<keyword evidence="9" id="KW-1185">Reference proteome</keyword>